<feature type="compositionally biased region" description="Basic and acidic residues" evidence="1">
    <location>
        <begin position="620"/>
        <end position="632"/>
    </location>
</feature>
<organism evidence="2 3">
    <name type="scientific">Truncatella angustata</name>
    <dbReference type="NCBI Taxonomy" id="152316"/>
    <lineage>
        <taxon>Eukaryota</taxon>
        <taxon>Fungi</taxon>
        <taxon>Dikarya</taxon>
        <taxon>Ascomycota</taxon>
        <taxon>Pezizomycotina</taxon>
        <taxon>Sordariomycetes</taxon>
        <taxon>Xylariomycetidae</taxon>
        <taxon>Amphisphaeriales</taxon>
        <taxon>Sporocadaceae</taxon>
        <taxon>Truncatella</taxon>
    </lineage>
</organism>
<gene>
    <name evidence="2" type="ORF">BKA67DRAFT_541589</name>
</gene>
<feature type="compositionally biased region" description="Low complexity" evidence="1">
    <location>
        <begin position="344"/>
        <end position="355"/>
    </location>
</feature>
<dbReference type="OrthoDB" id="3600083at2759"/>
<evidence type="ECO:0000256" key="1">
    <source>
        <dbReference type="SAM" id="MobiDB-lite"/>
    </source>
</evidence>
<feature type="region of interest" description="Disordered" evidence="1">
    <location>
        <begin position="602"/>
        <end position="662"/>
    </location>
</feature>
<name>A0A9P8RL86_9PEZI</name>
<dbReference type="AlphaFoldDB" id="A0A9P8RL86"/>
<feature type="region of interest" description="Disordered" evidence="1">
    <location>
        <begin position="1"/>
        <end position="435"/>
    </location>
</feature>
<dbReference type="RefSeq" id="XP_045951874.1">
    <property type="nucleotide sequence ID" value="XM_046100962.1"/>
</dbReference>
<feature type="compositionally biased region" description="Low complexity" evidence="1">
    <location>
        <begin position="197"/>
        <end position="223"/>
    </location>
</feature>
<protein>
    <submittedName>
        <fullName evidence="2">Uncharacterized protein</fullName>
    </submittedName>
</protein>
<proteinExistence type="predicted"/>
<feature type="compositionally biased region" description="Basic and acidic residues" evidence="1">
    <location>
        <begin position="378"/>
        <end position="393"/>
    </location>
</feature>
<feature type="region of interest" description="Disordered" evidence="1">
    <location>
        <begin position="451"/>
        <end position="588"/>
    </location>
</feature>
<keyword evidence="3" id="KW-1185">Reference proteome</keyword>
<feature type="compositionally biased region" description="Low complexity" evidence="1">
    <location>
        <begin position="420"/>
        <end position="430"/>
    </location>
</feature>
<feature type="compositionally biased region" description="Basic and acidic residues" evidence="1">
    <location>
        <begin position="602"/>
        <end position="612"/>
    </location>
</feature>
<feature type="compositionally biased region" description="Polar residues" evidence="1">
    <location>
        <begin position="302"/>
        <end position="313"/>
    </location>
</feature>
<sequence>MSGVKNLRAMFEQKHDTSPPDRGRSPGPGTGPGTPSFGSPTPSSRPLSKVRTNFIAVEKDGRVGLARDPSRDSVSASSRRLSNETESITPAPLQENNDPFSDNMANNLASFKTNLANDPIPESPAQSSPGKSSPEKGTEQGAETPEITPCPNPDKIVDEEESQTKLTPADPTVKTETNGKSNGLHGTPEAENKPKHTTTTTKSAPKTAAPITTSAKTASKPLKSPLPPKTPKSPAKEAPTAKVPERKPAAKATTPKAAAPRSRSTASSDKKPGAPELSPSASFVRAKPKSPTRPVQLPSRLTAPTTASASKLGSSALPRGQSQTRAPGNTAAPTAAHRPASRVSTATAGTSSSGKTLKRQASTVGRARPSLGPPPKLPSKDHPPVRKDGHQVDEGFLARMMRPTASSASKTSDKTPVTPPRKQAAPAAIKKPIDSAKKATAKLAETIKKDSTVKKQPVVAKAEVKKTAPSKIAKPAEPTAKEVAPVTAQAESPEAAVEAAKTSGDTAVEPIAGHQETEADVRTTTTTPDGEPKVGEESTADDVQTRAPADNEESVVTEEPEAVGEAVAAHNDASPSTETTAAPELKEDPLFDAEAVPLDADKVDSLNHKETTTDNVPQVEGEKQLASTDKEAVPAIAADPAKVEDIEDVVQETTEQTAEKAE</sequence>
<accession>A0A9P8RL86</accession>
<feature type="compositionally biased region" description="Basic and acidic residues" evidence="1">
    <location>
        <begin position="11"/>
        <end position="24"/>
    </location>
</feature>
<feature type="compositionally biased region" description="Acidic residues" evidence="1">
    <location>
        <begin position="550"/>
        <end position="562"/>
    </location>
</feature>
<dbReference type="GeneID" id="70129854"/>
<comment type="caution">
    <text evidence="2">The sequence shown here is derived from an EMBL/GenBank/DDBJ whole genome shotgun (WGS) entry which is preliminary data.</text>
</comment>
<evidence type="ECO:0000313" key="2">
    <source>
        <dbReference type="EMBL" id="KAH6645360.1"/>
    </source>
</evidence>
<feature type="compositionally biased region" description="Low complexity" evidence="1">
    <location>
        <begin position="250"/>
        <end position="267"/>
    </location>
</feature>
<dbReference type="EMBL" id="JAGPXC010000011">
    <property type="protein sequence ID" value="KAH6645360.1"/>
    <property type="molecule type" value="Genomic_DNA"/>
</dbReference>
<feature type="compositionally biased region" description="Polar residues" evidence="1">
    <location>
        <begin position="72"/>
        <end position="116"/>
    </location>
</feature>
<feature type="compositionally biased region" description="Low complexity" evidence="1">
    <location>
        <begin position="33"/>
        <end position="46"/>
    </location>
</feature>
<dbReference type="Proteomes" id="UP000758603">
    <property type="component" value="Unassembled WGS sequence"/>
</dbReference>
<evidence type="ECO:0000313" key="3">
    <source>
        <dbReference type="Proteomes" id="UP000758603"/>
    </source>
</evidence>
<reference evidence="2" key="1">
    <citation type="journal article" date="2021" name="Nat. Commun.">
        <title>Genetic determinants of endophytism in the Arabidopsis root mycobiome.</title>
        <authorList>
            <person name="Mesny F."/>
            <person name="Miyauchi S."/>
            <person name="Thiergart T."/>
            <person name="Pickel B."/>
            <person name="Atanasova L."/>
            <person name="Karlsson M."/>
            <person name="Huettel B."/>
            <person name="Barry K.W."/>
            <person name="Haridas S."/>
            <person name="Chen C."/>
            <person name="Bauer D."/>
            <person name="Andreopoulos W."/>
            <person name="Pangilinan J."/>
            <person name="LaButti K."/>
            <person name="Riley R."/>
            <person name="Lipzen A."/>
            <person name="Clum A."/>
            <person name="Drula E."/>
            <person name="Henrissat B."/>
            <person name="Kohler A."/>
            <person name="Grigoriev I.V."/>
            <person name="Martin F.M."/>
            <person name="Hacquard S."/>
        </authorList>
    </citation>
    <scope>NUCLEOTIDE SEQUENCE</scope>
    <source>
        <strain evidence="2">MPI-SDFR-AT-0073</strain>
    </source>
</reference>